<keyword evidence="4" id="KW-0297">G-protein coupled receptor</keyword>
<evidence type="ECO:0000256" key="7">
    <source>
        <dbReference type="ARBA" id="ARBA00023224"/>
    </source>
</evidence>
<dbReference type="KEGG" id="hro:HELRODRAFT_74572"/>
<gene>
    <name evidence="11" type="primary">20215028</name>
    <name evidence="10" type="ORF">HELRODRAFT_74572</name>
</gene>
<dbReference type="SMART" id="SM01381">
    <property type="entry name" value="7TM_GPCR_Srsx"/>
    <property type="match status" value="1"/>
</dbReference>
<name>T1G1T0_HELRO</name>
<dbReference type="PROSITE" id="PS50262">
    <property type="entry name" value="G_PROTEIN_RECEP_F1_2"/>
    <property type="match status" value="1"/>
</dbReference>
<evidence type="ECO:0000256" key="8">
    <source>
        <dbReference type="SAM" id="Phobius"/>
    </source>
</evidence>
<keyword evidence="6" id="KW-0675">Receptor</keyword>
<dbReference type="HOGENOM" id="CLU_009579_6_2_1"/>
<protein>
    <recommendedName>
        <fullName evidence="9">G-protein coupled receptors family 1 profile domain-containing protein</fullName>
    </recommendedName>
</protein>
<dbReference type="InParanoid" id="T1G1T0"/>
<keyword evidence="12" id="KW-1185">Reference proteome</keyword>
<dbReference type="RefSeq" id="XP_009013068.1">
    <property type="nucleotide sequence ID" value="XM_009014820.1"/>
</dbReference>
<evidence type="ECO:0000256" key="1">
    <source>
        <dbReference type="ARBA" id="ARBA00004141"/>
    </source>
</evidence>
<keyword evidence="5 8" id="KW-0472">Membrane</keyword>
<dbReference type="Gene3D" id="1.20.1070.10">
    <property type="entry name" value="Rhodopsin 7-helix transmembrane proteins"/>
    <property type="match status" value="1"/>
</dbReference>
<feature type="transmembrane region" description="Helical" evidence="8">
    <location>
        <begin position="59"/>
        <end position="80"/>
    </location>
</feature>
<dbReference type="SUPFAM" id="SSF81321">
    <property type="entry name" value="Family A G protein-coupled receptor-like"/>
    <property type="match status" value="1"/>
</dbReference>
<evidence type="ECO:0000259" key="9">
    <source>
        <dbReference type="PROSITE" id="PS50262"/>
    </source>
</evidence>
<dbReference type="FunFam" id="1.20.1070.10:FF:000429">
    <property type="entry name" value="Uncharacterized protein"/>
    <property type="match status" value="1"/>
</dbReference>
<dbReference type="STRING" id="6412.T1G1T0"/>
<dbReference type="Proteomes" id="UP000015101">
    <property type="component" value="Unassembled WGS sequence"/>
</dbReference>
<comment type="subcellular location">
    <subcellularLocation>
        <location evidence="1">Membrane</location>
        <topology evidence="1">Multi-pass membrane protein</topology>
    </subcellularLocation>
</comment>
<dbReference type="InterPro" id="IPR017452">
    <property type="entry name" value="GPCR_Rhodpsn_7TM"/>
</dbReference>
<evidence type="ECO:0000313" key="10">
    <source>
        <dbReference type="EMBL" id="ESO09046.1"/>
    </source>
</evidence>
<keyword evidence="3 8" id="KW-1133">Transmembrane helix</keyword>
<evidence type="ECO:0000256" key="4">
    <source>
        <dbReference type="ARBA" id="ARBA00023040"/>
    </source>
</evidence>
<evidence type="ECO:0000256" key="5">
    <source>
        <dbReference type="ARBA" id="ARBA00023136"/>
    </source>
</evidence>
<dbReference type="GO" id="GO:0005886">
    <property type="term" value="C:plasma membrane"/>
    <property type="evidence" value="ECO:0000318"/>
    <property type="project" value="GO_Central"/>
</dbReference>
<reference evidence="12" key="1">
    <citation type="submission" date="2012-12" db="EMBL/GenBank/DDBJ databases">
        <authorList>
            <person name="Hellsten U."/>
            <person name="Grimwood J."/>
            <person name="Chapman J.A."/>
            <person name="Shapiro H."/>
            <person name="Aerts A."/>
            <person name="Otillar R.P."/>
            <person name="Terry A.Y."/>
            <person name="Boore J.L."/>
            <person name="Simakov O."/>
            <person name="Marletaz F."/>
            <person name="Cho S.-J."/>
            <person name="Edsinger-Gonzales E."/>
            <person name="Havlak P."/>
            <person name="Kuo D.-H."/>
            <person name="Larsson T."/>
            <person name="Lv J."/>
            <person name="Arendt D."/>
            <person name="Savage R."/>
            <person name="Osoegawa K."/>
            <person name="de Jong P."/>
            <person name="Lindberg D.R."/>
            <person name="Seaver E.C."/>
            <person name="Weisblat D.A."/>
            <person name="Putnam N.H."/>
            <person name="Grigoriev I.V."/>
            <person name="Rokhsar D.S."/>
        </authorList>
    </citation>
    <scope>NUCLEOTIDE SEQUENCE</scope>
</reference>
<dbReference type="Pfam" id="PF00001">
    <property type="entry name" value="7tm_1"/>
    <property type="match status" value="1"/>
</dbReference>
<feature type="transmembrane region" description="Helical" evidence="8">
    <location>
        <begin position="27"/>
        <end position="47"/>
    </location>
</feature>
<feature type="transmembrane region" description="Helical" evidence="8">
    <location>
        <begin position="140"/>
        <end position="159"/>
    </location>
</feature>
<evidence type="ECO:0000256" key="3">
    <source>
        <dbReference type="ARBA" id="ARBA00022989"/>
    </source>
</evidence>
<dbReference type="PANTHER" id="PTHR45695:SF26">
    <property type="entry name" value="NEUROPEPTIDE CCHAMIDE-1 RECEPTOR"/>
    <property type="match status" value="1"/>
</dbReference>
<feature type="transmembrane region" description="Helical" evidence="8">
    <location>
        <begin position="253"/>
        <end position="275"/>
    </location>
</feature>
<feature type="transmembrane region" description="Helical" evidence="8">
    <location>
        <begin position="197"/>
        <end position="220"/>
    </location>
</feature>
<feature type="transmembrane region" description="Helical" evidence="8">
    <location>
        <begin position="287"/>
        <end position="312"/>
    </location>
</feature>
<dbReference type="eggNOG" id="KOG3656">
    <property type="taxonomic scope" value="Eukaryota"/>
</dbReference>
<feature type="domain" description="G-protein coupled receptors family 1 profile" evidence="9">
    <location>
        <begin position="39"/>
        <end position="309"/>
    </location>
</feature>
<dbReference type="AlphaFoldDB" id="T1G1T0"/>
<dbReference type="EMBL" id="KB096023">
    <property type="protein sequence ID" value="ESO09046.1"/>
    <property type="molecule type" value="Genomic_DNA"/>
</dbReference>
<organism evidence="11 12">
    <name type="scientific">Helobdella robusta</name>
    <name type="common">Californian leech</name>
    <dbReference type="NCBI Taxonomy" id="6412"/>
    <lineage>
        <taxon>Eukaryota</taxon>
        <taxon>Metazoa</taxon>
        <taxon>Spiralia</taxon>
        <taxon>Lophotrochozoa</taxon>
        <taxon>Annelida</taxon>
        <taxon>Clitellata</taxon>
        <taxon>Hirudinea</taxon>
        <taxon>Rhynchobdellida</taxon>
        <taxon>Glossiphoniidae</taxon>
        <taxon>Helobdella</taxon>
    </lineage>
</organism>
<dbReference type="GO" id="GO:0007186">
    <property type="term" value="P:G protein-coupled receptor signaling pathway"/>
    <property type="evidence" value="ECO:0000318"/>
    <property type="project" value="GO_Central"/>
</dbReference>
<keyword evidence="2 8" id="KW-0812">Transmembrane</keyword>
<reference evidence="10 12" key="2">
    <citation type="journal article" date="2013" name="Nature">
        <title>Insights into bilaterian evolution from three spiralian genomes.</title>
        <authorList>
            <person name="Simakov O."/>
            <person name="Marletaz F."/>
            <person name="Cho S.J."/>
            <person name="Edsinger-Gonzales E."/>
            <person name="Havlak P."/>
            <person name="Hellsten U."/>
            <person name="Kuo D.H."/>
            <person name="Larsson T."/>
            <person name="Lv J."/>
            <person name="Arendt D."/>
            <person name="Savage R."/>
            <person name="Osoegawa K."/>
            <person name="de Jong P."/>
            <person name="Grimwood J."/>
            <person name="Chapman J.A."/>
            <person name="Shapiro H."/>
            <person name="Aerts A."/>
            <person name="Otillar R.P."/>
            <person name="Terry A.Y."/>
            <person name="Boore J.L."/>
            <person name="Grigoriev I.V."/>
            <person name="Lindberg D.R."/>
            <person name="Seaver E.C."/>
            <person name="Weisblat D.A."/>
            <person name="Putnam N.H."/>
            <person name="Rokhsar D.S."/>
        </authorList>
    </citation>
    <scope>NUCLEOTIDE SEQUENCE</scope>
</reference>
<dbReference type="GO" id="GO:0008188">
    <property type="term" value="F:neuropeptide receptor activity"/>
    <property type="evidence" value="ECO:0000318"/>
    <property type="project" value="GO_Central"/>
</dbReference>
<dbReference type="OrthoDB" id="10049706at2759"/>
<dbReference type="EMBL" id="AMQM01003157">
    <property type="status" value="NOT_ANNOTATED_CDS"/>
    <property type="molecule type" value="Genomic_DNA"/>
</dbReference>
<dbReference type="CTD" id="20215028"/>
<dbReference type="PANTHER" id="PTHR45695">
    <property type="entry name" value="LEUCOKININ RECEPTOR-RELATED"/>
    <property type="match status" value="1"/>
</dbReference>
<dbReference type="EnsemblMetazoa" id="HelroT74572">
    <property type="protein sequence ID" value="HelroP74572"/>
    <property type="gene ID" value="HelroG74572"/>
</dbReference>
<evidence type="ECO:0000256" key="6">
    <source>
        <dbReference type="ARBA" id="ARBA00023170"/>
    </source>
</evidence>
<evidence type="ECO:0000313" key="12">
    <source>
        <dbReference type="Proteomes" id="UP000015101"/>
    </source>
</evidence>
<dbReference type="InterPro" id="IPR000276">
    <property type="entry name" value="GPCR_Rhodpsn"/>
</dbReference>
<accession>T1G1T0</accession>
<dbReference type="GeneID" id="20215028"/>
<evidence type="ECO:0000256" key="2">
    <source>
        <dbReference type="ARBA" id="ARBA00022692"/>
    </source>
</evidence>
<sequence length="363" mass="41393">MNFTTTETFLPEIETEDTSWTDTAAPYILGFIFAIGFVGNGMLIFIIVANASMRSVTNLLLLSMAVGDFLVIICSLPLRILLYVNVQWTYGDSLCHLYEFLINLSLGVSIFTLTALAGDRFVAVVWPISTLKWLTKKKSIILIASTWLLAIIFALPDLITSRVVSFYGMIYCDQYGLLSGKDYIHSYQLARRLTSLIVYYVIPVILITFMYAMLAFRLYTDPSKTLSHSRKLKLKDSNMTRNQQKIRNRIAKIVLILAVCFIICWTPRYVFVFFINYSSGKHFSEAIFAWKLMTFVLSFLNSCINAPVLYFMSSDFKKFFNHYFCGLCCKKKRLGSVRRCSEIGAATSSFRTSNETNHVVTVL</sequence>
<proteinExistence type="predicted"/>
<keyword evidence="7" id="KW-0807">Transducer</keyword>
<feature type="transmembrane region" description="Helical" evidence="8">
    <location>
        <begin position="100"/>
        <end position="128"/>
    </location>
</feature>
<reference evidence="11" key="3">
    <citation type="submission" date="2015-06" db="UniProtKB">
        <authorList>
            <consortium name="EnsemblMetazoa"/>
        </authorList>
    </citation>
    <scope>IDENTIFICATION</scope>
</reference>
<dbReference type="PRINTS" id="PR00237">
    <property type="entry name" value="GPCRRHODOPSN"/>
</dbReference>
<evidence type="ECO:0000313" key="11">
    <source>
        <dbReference type="EnsemblMetazoa" id="HelroP74572"/>
    </source>
</evidence>